<evidence type="ECO:0000256" key="3">
    <source>
        <dbReference type="PIRSR" id="PIRSR002825-1"/>
    </source>
</evidence>
<evidence type="ECO:0000256" key="2">
    <source>
        <dbReference type="ARBA" id="ARBA00022729"/>
    </source>
</evidence>
<dbReference type="EMBL" id="AZHW01000891">
    <property type="protein sequence ID" value="ETW95645.1"/>
    <property type="molecule type" value="Genomic_DNA"/>
</dbReference>
<dbReference type="PANTHER" id="PTHR30006">
    <property type="entry name" value="THIAMINE-BINDING PERIPLASMIC PROTEIN-RELATED"/>
    <property type="match status" value="1"/>
</dbReference>
<dbReference type="Gene3D" id="3.40.190.10">
    <property type="entry name" value="Periplasmic binding protein-like II"/>
    <property type="match status" value="2"/>
</dbReference>
<protein>
    <submittedName>
        <fullName evidence="5">Iron ABC transporter substrate-binding protein</fullName>
    </submittedName>
</protein>
<name>W4LD44_ENTF1</name>
<dbReference type="PIRSF" id="PIRSF002825">
    <property type="entry name" value="CfbpA"/>
    <property type="match status" value="1"/>
</dbReference>
<keyword evidence="3" id="KW-0479">Metal-binding</keyword>
<feature type="signal peptide" evidence="4">
    <location>
        <begin position="1"/>
        <end position="26"/>
    </location>
</feature>
<dbReference type="AlphaFoldDB" id="W4LD44"/>
<comment type="similarity">
    <text evidence="1">Belongs to the bacterial solute-binding protein 1 family.</text>
</comment>
<dbReference type="SUPFAM" id="SSF53850">
    <property type="entry name" value="Periplasmic binding protein-like II"/>
    <property type="match status" value="1"/>
</dbReference>
<comment type="caution">
    <text evidence="5">The sequence shown here is derived from an EMBL/GenBank/DDBJ whole genome shotgun (WGS) entry which is preliminary data.</text>
</comment>
<feature type="binding site" evidence="3">
    <location>
        <position position="223"/>
    </location>
    <ligand>
        <name>Fe cation</name>
        <dbReference type="ChEBI" id="CHEBI:24875"/>
    </ligand>
</feature>
<dbReference type="Proteomes" id="UP000019141">
    <property type="component" value="Unassembled WGS sequence"/>
</dbReference>
<gene>
    <name evidence="5" type="ORF">ETSY1_29695</name>
</gene>
<keyword evidence="6" id="KW-1185">Reference proteome</keyword>
<accession>W4LD44</accession>
<sequence length="341" mass="37435">MKSMMSKLVVTCALVALLISAGMARAAEVNVYSYRQPFLIKPLFDAFTKETGIKVNTVYAKKGLVERLKSEGANSPADLIFTVDIGRLTDAANAEVTQAVNSDILNANIPASYRAGNGHWFGLTTRARVIAASKERVKEGEISTYEELADPKWKGRICTRSGKHAYMVALTASMIAHHGEAKAKEWLTGLKANLARKPQGNDRAQAKAIKEGQCDLALLNHYYMAKMMRNEEQSAWADAIYLVFPNQGDRGTHLNVSGMALTKSSPNKAHAIKLMEFLSSDLAQRMYAEENSEYPLKQGVPWSGLLASWGKFKADVVALDQVASNRANAIKMADEVQYDAK</sequence>
<evidence type="ECO:0000313" key="5">
    <source>
        <dbReference type="EMBL" id="ETW95645.1"/>
    </source>
</evidence>
<reference evidence="5 6" key="1">
    <citation type="journal article" date="2014" name="Nature">
        <title>An environmental bacterial taxon with a large and distinct metabolic repertoire.</title>
        <authorList>
            <person name="Wilson M.C."/>
            <person name="Mori T."/>
            <person name="Ruckert C."/>
            <person name="Uria A.R."/>
            <person name="Helf M.J."/>
            <person name="Takada K."/>
            <person name="Gernert C."/>
            <person name="Steffens U.A."/>
            <person name="Heycke N."/>
            <person name="Schmitt S."/>
            <person name="Rinke C."/>
            <person name="Helfrich E.J."/>
            <person name="Brachmann A.O."/>
            <person name="Gurgui C."/>
            <person name="Wakimoto T."/>
            <person name="Kracht M."/>
            <person name="Crusemann M."/>
            <person name="Hentschel U."/>
            <person name="Abe I."/>
            <person name="Matsunaga S."/>
            <person name="Kalinowski J."/>
            <person name="Takeyama H."/>
            <person name="Piel J."/>
        </authorList>
    </citation>
    <scope>NUCLEOTIDE SEQUENCE [LARGE SCALE GENOMIC DNA]</scope>
    <source>
        <strain evidence="6">TSY1</strain>
    </source>
</reference>
<evidence type="ECO:0000256" key="4">
    <source>
        <dbReference type="SAM" id="SignalP"/>
    </source>
</evidence>
<dbReference type="InterPro" id="IPR026045">
    <property type="entry name" value="Ferric-bd"/>
</dbReference>
<dbReference type="GO" id="GO:0046872">
    <property type="term" value="F:metal ion binding"/>
    <property type="evidence" value="ECO:0007669"/>
    <property type="project" value="UniProtKB-KW"/>
</dbReference>
<dbReference type="CDD" id="cd13542">
    <property type="entry name" value="PBP2_FutA1_ilke"/>
    <property type="match status" value="1"/>
</dbReference>
<dbReference type="Pfam" id="PF13343">
    <property type="entry name" value="SBP_bac_6"/>
    <property type="match status" value="1"/>
</dbReference>
<dbReference type="PANTHER" id="PTHR30006:SF15">
    <property type="entry name" value="IRON-UTILIZATION PERIPLASMIC PROTEIN"/>
    <property type="match status" value="1"/>
</dbReference>
<keyword evidence="2 4" id="KW-0732">Signal</keyword>
<dbReference type="PATRIC" id="fig|1429438.4.peg.5654"/>
<feature type="binding site" evidence="3">
    <location>
        <position position="222"/>
    </location>
    <ligand>
        <name>Fe cation</name>
        <dbReference type="ChEBI" id="CHEBI:24875"/>
    </ligand>
</feature>
<dbReference type="HOGENOM" id="CLU_026974_2_1_7"/>
<feature type="chain" id="PRO_5004844509" evidence="4">
    <location>
        <begin position="27"/>
        <end position="341"/>
    </location>
</feature>
<keyword evidence="3" id="KW-0408">Iron</keyword>
<evidence type="ECO:0000313" key="6">
    <source>
        <dbReference type="Proteomes" id="UP000019141"/>
    </source>
</evidence>
<proteinExistence type="inferred from homology"/>
<organism evidence="5 6">
    <name type="scientific">Entotheonella factor</name>
    <dbReference type="NCBI Taxonomy" id="1429438"/>
    <lineage>
        <taxon>Bacteria</taxon>
        <taxon>Pseudomonadati</taxon>
        <taxon>Nitrospinota/Tectimicrobiota group</taxon>
        <taxon>Candidatus Tectimicrobiota</taxon>
        <taxon>Candidatus Entotheonellia</taxon>
        <taxon>Candidatus Entotheonellales</taxon>
        <taxon>Candidatus Entotheonellaceae</taxon>
        <taxon>Candidatus Entotheonella</taxon>
    </lineage>
</organism>
<dbReference type="GO" id="GO:0030288">
    <property type="term" value="C:outer membrane-bounded periplasmic space"/>
    <property type="evidence" value="ECO:0007669"/>
    <property type="project" value="TreeGrafter"/>
</dbReference>
<evidence type="ECO:0000256" key="1">
    <source>
        <dbReference type="ARBA" id="ARBA00008520"/>
    </source>
</evidence>